<protein>
    <submittedName>
        <fullName evidence="2">Uncharacterized protein</fullName>
    </submittedName>
</protein>
<gene>
    <name evidence="2" type="ORF">INT44_009364</name>
</gene>
<name>A0A8H7Q0W4_9FUNG</name>
<evidence type="ECO:0000313" key="3">
    <source>
        <dbReference type="Proteomes" id="UP000612746"/>
    </source>
</evidence>
<dbReference type="EMBL" id="JAEPRA010000006">
    <property type="protein sequence ID" value="KAG2184349.1"/>
    <property type="molecule type" value="Genomic_DNA"/>
</dbReference>
<proteinExistence type="predicted"/>
<accession>A0A8H7Q0W4</accession>
<feature type="compositionally biased region" description="Polar residues" evidence="1">
    <location>
        <begin position="61"/>
        <end position="73"/>
    </location>
</feature>
<feature type="region of interest" description="Disordered" evidence="1">
    <location>
        <begin position="47"/>
        <end position="76"/>
    </location>
</feature>
<dbReference type="Proteomes" id="UP000612746">
    <property type="component" value="Unassembled WGS sequence"/>
</dbReference>
<dbReference type="AlphaFoldDB" id="A0A8H7Q0W4"/>
<keyword evidence="3" id="KW-1185">Reference proteome</keyword>
<comment type="caution">
    <text evidence="2">The sequence shown here is derived from an EMBL/GenBank/DDBJ whole genome shotgun (WGS) entry which is preliminary data.</text>
</comment>
<evidence type="ECO:0000313" key="2">
    <source>
        <dbReference type="EMBL" id="KAG2184349.1"/>
    </source>
</evidence>
<sequence>MANKYSDEFPAKEPSSFRFRFGTVPSAVDDDSDNDTSNPIERITINPAHAPKQTLKKQTKRMSMTSDLSSTPNGGDEWRMAYAAREEVSSPQNDKISYAPLSTDQGYRPKVSLTERFLVGIFTIVSFRAQTFY</sequence>
<evidence type="ECO:0000256" key="1">
    <source>
        <dbReference type="SAM" id="MobiDB-lite"/>
    </source>
</evidence>
<organism evidence="2 3">
    <name type="scientific">Umbelopsis vinacea</name>
    <dbReference type="NCBI Taxonomy" id="44442"/>
    <lineage>
        <taxon>Eukaryota</taxon>
        <taxon>Fungi</taxon>
        <taxon>Fungi incertae sedis</taxon>
        <taxon>Mucoromycota</taxon>
        <taxon>Mucoromycotina</taxon>
        <taxon>Umbelopsidomycetes</taxon>
        <taxon>Umbelopsidales</taxon>
        <taxon>Umbelopsidaceae</taxon>
        <taxon>Umbelopsis</taxon>
    </lineage>
</organism>
<reference evidence="2" key="1">
    <citation type="submission" date="2020-12" db="EMBL/GenBank/DDBJ databases">
        <title>Metabolic potential, ecology and presence of endohyphal bacteria is reflected in genomic diversity of Mucoromycotina.</title>
        <authorList>
            <person name="Muszewska A."/>
            <person name="Okrasinska A."/>
            <person name="Steczkiewicz K."/>
            <person name="Drgas O."/>
            <person name="Orlowska M."/>
            <person name="Perlinska-Lenart U."/>
            <person name="Aleksandrzak-Piekarczyk T."/>
            <person name="Szatraj K."/>
            <person name="Zielenkiewicz U."/>
            <person name="Pilsyk S."/>
            <person name="Malc E."/>
            <person name="Mieczkowski P."/>
            <person name="Kruszewska J.S."/>
            <person name="Biernat P."/>
            <person name="Pawlowska J."/>
        </authorList>
    </citation>
    <scope>NUCLEOTIDE SEQUENCE</scope>
    <source>
        <strain evidence="2">WA0000051536</strain>
    </source>
</reference>